<organism evidence="2 3">
    <name type="scientific">Pedosphaera parvula (strain Ellin514)</name>
    <dbReference type="NCBI Taxonomy" id="320771"/>
    <lineage>
        <taxon>Bacteria</taxon>
        <taxon>Pseudomonadati</taxon>
        <taxon>Verrucomicrobiota</taxon>
        <taxon>Pedosphaerae</taxon>
        <taxon>Pedosphaerales</taxon>
        <taxon>Pedosphaeraceae</taxon>
        <taxon>Pedosphaera</taxon>
    </lineage>
</organism>
<keyword evidence="1" id="KW-0472">Membrane</keyword>
<feature type="transmembrane region" description="Helical" evidence="1">
    <location>
        <begin position="55"/>
        <end position="72"/>
    </location>
</feature>
<keyword evidence="1" id="KW-1133">Transmembrane helix</keyword>
<feature type="transmembrane region" description="Helical" evidence="1">
    <location>
        <begin position="119"/>
        <end position="138"/>
    </location>
</feature>
<dbReference type="RefSeq" id="WP_007416937.1">
    <property type="nucleotide sequence ID" value="NZ_ABOX02000033.1"/>
</dbReference>
<feature type="transmembrane region" description="Helical" evidence="1">
    <location>
        <begin position="26"/>
        <end position="49"/>
    </location>
</feature>
<feature type="transmembrane region" description="Helical" evidence="1">
    <location>
        <begin position="93"/>
        <end position="113"/>
    </location>
</feature>
<comment type="caution">
    <text evidence="2">The sequence shown here is derived from an EMBL/GenBank/DDBJ whole genome shotgun (WGS) entry which is preliminary data.</text>
</comment>
<name>B9XM98_PEDPL</name>
<dbReference type="OrthoDB" id="9814654at2"/>
<accession>B9XM98</accession>
<keyword evidence="3" id="KW-1185">Reference proteome</keyword>
<evidence type="ECO:0008006" key="4">
    <source>
        <dbReference type="Google" id="ProtNLM"/>
    </source>
</evidence>
<dbReference type="AlphaFoldDB" id="B9XM98"/>
<protein>
    <recommendedName>
        <fullName evidence="4">RanBP2-type domain-containing protein</fullName>
    </recommendedName>
</protein>
<evidence type="ECO:0000313" key="3">
    <source>
        <dbReference type="Proteomes" id="UP000003688"/>
    </source>
</evidence>
<keyword evidence="1" id="KW-0812">Transmembrane</keyword>
<evidence type="ECO:0000313" key="2">
    <source>
        <dbReference type="EMBL" id="EEF59091.1"/>
    </source>
</evidence>
<evidence type="ECO:0000256" key="1">
    <source>
        <dbReference type="SAM" id="Phobius"/>
    </source>
</evidence>
<proteinExistence type="predicted"/>
<dbReference type="EMBL" id="ABOX02000033">
    <property type="protein sequence ID" value="EEF59091.1"/>
    <property type="molecule type" value="Genomic_DNA"/>
</dbReference>
<sequence length="186" mass="20335">MDKVVMNDGQEIGEVKTNAKVNALQWGMVVVTFLFGIVLAFGAVAVMATSGSPDIFAGLFRIGLAIYFFYVAKRAWGELSAANLLSKQTVWMVALTSTLAVFGILWQGIIYGATRSGRLTWGGLILPLLPVAIMAHWIQRKLYPSEPLGRVGKGPDWTCQPCGEVHESQFDSCWKCGKGKVREGQH</sequence>
<dbReference type="Proteomes" id="UP000003688">
    <property type="component" value="Unassembled WGS sequence"/>
</dbReference>
<reference evidence="2 3" key="1">
    <citation type="journal article" date="2011" name="J. Bacteriol.">
        <title>Genome sequence of 'Pedosphaera parvula' Ellin514, an aerobic Verrucomicrobial isolate from pasture soil.</title>
        <authorList>
            <person name="Kant R."/>
            <person name="van Passel M.W."/>
            <person name="Sangwan P."/>
            <person name="Palva A."/>
            <person name="Lucas S."/>
            <person name="Copeland A."/>
            <person name="Lapidus A."/>
            <person name="Glavina Del Rio T."/>
            <person name="Dalin E."/>
            <person name="Tice H."/>
            <person name="Bruce D."/>
            <person name="Goodwin L."/>
            <person name="Pitluck S."/>
            <person name="Chertkov O."/>
            <person name="Larimer F.W."/>
            <person name="Land M.L."/>
            <person name="Hauser L."/>
            <person name="Brettin T.S."/>
            <person name="Detter J.C."/>
            <person name="Han S."/>
            <person name="de Vos W.M."/>
            <person name="Janssen P.H."/>
            <person name="Smidt H."/>
        </authorList>
    </citation>
    <scope>NUCLEOTIDE SEQUENCE [LARGE SCALE GENOMIC DNA]</scope>
    <source>
        <strain evidence="2 3">Ellin514</strain>
    </source>
</reference>
<gene>
    <name evidence="2" type="ORF">Cflav_PD2219</name>
</gene>